<feature type="signal peptide" evidence="1">
    <location>
        <begin position="1"/>
        <end position="24"/>
    </location>
</feature>
<dbReference type="SUPFAM" id="SSF56300">
    <property type="entry name" value="Metallo-dependent phosphatases"/>
    <property type="match status" value="1"/>
</dbReference>
<dbReference type="Proteomes" id="UP000557772">
    <property type="component" value="Unassembled WGS sequence"/>
</dbReference>
<keyword evidence="1" id="KW-0732">Signal</keyword>
<sequence length="341" mass="36612">MLSRLAAPLAATALLAAVAAPASAAPAASGQDKPGSYSFAVIGDVPYGADQIAAFPGWIDQINAANPAFTVHVGDIKNGSTRCDNPYYGMIKDDFNRFRNPLIYTPGDNEWTDCHRANNGGYNPLERLSYDRSVFFAQPGTSLGQRPTKVDADTANGFPENVTLRRQGVDLAVVHVVGSNDDLKPWTGIGNTTATPAQVAEENARMASSISTVESAFASAKQKQDRAVAIFLQADMFDPTYAPAWDDISAFKPLVQTLIDQSRAFDGKVYLINGDSHIFNADKPLATGSPWLTTYGVTGSADNLERRTVDGSSNNKDWLKVTVNRPGAAEPLSFERVPYTS</sequence>
<name>A0A849AUE9_9MICO</name>
<keyword evidence="3" id="KW-1185">Reference proteome</keyword>
<dbReference type="EMBL" id="JABENB010000002">
    <property type="protein sequence ID" value="NNG40332.1"/>
    <property type="molecule type" value="Genomic_DNA"/>
</dbReference>
<evidence type="ECO:0000313" key="3">
    <source>
        <dbReference type="Proteomes" id="UP000557772"/>
    </source>
</evidence>
<accession>A0A849AUE9</accession>
<comment type="caution">
    <text evidence="2">The sequence shown here is derived from an EMBL/GenBank/DDBJ whole genome shotgun (WGS) entry which is preliminary data.</text>
</comment>
<proteinExistence type="predicted"/>
<evidence type="ECO:0008006" key="4">
    <source>
        <dbReference type="Google" id="ProtNLM"/>
    </source>
</evidence>
<feature type="chain" id="PRO_5032320782" description="Calcineurin-like phosphoesterase domain-containing protein" evidence="1">
    <location>
        <begin position="25"/>
        <end position="341"/>
    </location>
</feature>
<evidence type="ECO:0000256" key="1">
    <source>
        <dbReference type="SAM" id="SignalP"/>
    </source>
</evidence>
<dbReference type="AlphaFoldDB" id="A0A849AUE9"/>
<dbReference type="InterPro" id="IPR029052">
    <property type="entry name" value="Metallo-depent_PP-like"/>
</dbReference>
<organism evidence="2 3">
    <name type="scientific">Flexivirga aerilata</name>
    <dbReference type="NCBI Taxonomy" id="1656889"/>
    <lineage>
        <taxon>Bacteria</taxon>
        <taxon>Bacillati</taxon>
        <taxon>Actinomycetota</taxon>
        <taxon>Actinomycetes</taxon>
        <taxon>Micrococcales</taxon>
        <taxon>Dermacoccaceae</taxon>
        <taxon>Flexivirga</taxon>
    </lineage>
</organism>
<protein>
    <recommendedName>
        <fullName evidence="4">Calcineurin-like phosphoesterase domain-containing protein</fullName>
    </recommendedName>
</protein>
<evidence type="ECO:0000313" key="2">
    <source>
        <dbReference type="EMBL" id="NNG40332.1"/>
    </source>
</evidence>
<reference evidence="2 3" key="1">
    <citation type="submission" date="2020-05" db="EMBL/GenBank/DDBJ databases">
        <title>Flexivirga sp. ID2601S isolated from air conditioner.</title>
        <authorList>
            <person name="Kim D.H."/>
        </authorList>
    </citation>
    <scope>NUCLEOTIDE SEQUENCE [LARGE SCALE GENOMIC DNA]</scope>
    <source>
        <strain evidence="2 3">ID2601S</strain>
    </source>
</reference>
<gene>
    <name evidence="2" type="ORF">HJ588_13765</name>
</gene>
<dbReference type="RefSeq" id="WP_171156498.1">
    <property type="nucleotide sequence ID" value="NZ_JABENB010000002.1"/>
</dbReference>